<dbReference type="InterPro" id="IPR051768">
    <property type="entry name" value="Bact_secretion_toxin"/>
</dbReference>
<evidence type="ECO:0000313" key="4">
    <source>
        <dbReference type="Proteomes" id="UP000198935"/>
    </source>
</evidence>
<dbReference type="PANTHER" id="PTHR34976">
    <property type="entry name" value="RIBONUCLEASE YQCG-RELATED"/>
    <property type="match status" value="1"/>
</dbReference>
<name>A0A1H3V2C7_9BACI</name>
<evidence type="ECO:0000259" key="2">
    <source>
        <dbReference type="PROSITE" id="PS51756"/>
    </source>
</evidence>
<dbReference type="EMBL" id="FNPI01000041">
    <property type="protein sequence ID" value="SDZ68842.1"/>
    <property type="molecule type" value="Genomic_DNA"/>
</dbReference>
<dbReference type="Proteomes" id="UP000198935">
    <property type="component" value="Unassembled WGS sequence"/>
</dbReference>
<comment type="similarity">
    <text evidence="1">In the N-terminal section; belongs to the LXG family.</text>
</comment>
<dbReference type="PROSITE" id="PS51756">
    <property type="entry name" value="LXG"/>
    <property type="match status" value="1"/>
</dbReference>
<keyword evidence="4" id="KW-1185">Reference proteome</keyword>
<evidence type="ECO:0000256" key="1">
    <source>
        <dbReference type="ARBA" id="ARBA00034117"/>
    </source>
</evidence>
<dbReference type="PANTHER" id="PTHR34976:SF1">
    <property type="entry name" value="TOXIN BC_0920"/>
    <property type="match status" value="1"/>
</dbReference>
<reference evidence="4" key="1">
    <citation type="submission" date="2016-10" db="EMBL/GenBank/DDBJ databases">
        <authorList>
            <person name="Varghese N."/>
            <person name="Submissions S."/>
        </authorList>
    </citation>
    <scope>NUCLEOTIDE SEQUENCE [LARGE SCALE GENOMIC DNA]</scope>
    <source>
        <strain evidence="4">SP</strain>
    </source>
</reference>
<organism evidence="3 4">
    <name type="scientific">Evansella caseinilytica</name>
    <dbReference type="NCBI Taxonomy" id="1503961"/>
    <lineage>
        <taxon>Bacteria</taxon>
        <taxon>Bacillati</taxon>
        <taxon>Bacillota</taxon>
        <taxon>Bacilli</taxon>
        <taxon>Bacillales</taxon>
        <taxon>Bacillaceae</taxon>
        <taxon>Evansella</taxon>
    </lineage>
</organism>
<feature type="non-terminal residue" evidence="3">
    <location>
        <position position="231"/>
    </location>
</feature>
<dbReference type="STRING" id="1503961.SAMN05421736_1411"/>
<feature type="domain" description="LXG" evidence="2">
    <location>
        <begin position="1"/>
        <end position="215"/>
    </location>
</feature>
<gene>
    <name evidence="3" type="ORF">SAMN05421736_1411</name>
</gene>
<protein>
    <submittedName>
        <fullName evidence="3">LXG domain of WXG superfamily protein</fullName>
    </submittedName>
</protein>
<sequence>MSLNMFLGEVKSQTESINQVYAEGIEAMQQVIVAIELFYMDGKLQGKTYNSAKTYFKATYRPLAQGMICLCEDLIRLNNAFPEQFQAAVATTDVQEAEVERQIQQANRHIREAEVLSAVSPTITSSIFIFEAIKRQLQDVLNRLHTFNASSSKMFDSAMDLAEQLSRGLAEIQSGKAWNAATGTFSTQKLKMDWTKPVAVAWQKRLMQKEKQDFCTYEESMGEDKSWLESA</sequence>
<proteinExistence type="inferred from homology"/>
<dbReference type="Pfam" id="PF04740">
    <property type="entry name" value="LXG"/>
    <property type="match status" value="1"/>
</dbReference>
<dbReference type="InterPro" id="IPR006829">
    <property type="entry name" value="LXG_dom"/>
</dbReference>
<dbReference type="AlphaFoldDB" id="A0A1H3V2C7"/>
<accession>A0A1H3V2C7</accession>
<evidence type="ECO:0000313" key="3">
    <source>
        <dbReference type="EMBL" id="SDZ68842.1"/>
    </source>
</evidence>